<dbReference type="InterPro" id="IPR001781">
    <property type="entry name" value="Znf_LIM"/>
</dbReference>
<feature type="region of interest" description="Disordered" evidence="5">
    <location>
        <begin position="344"/>
        <end position="385"/>
    </location>
</feature>
<evidence type="ECO:0000313" key="8">
    <source>
        <dbReference type="Proteomes" id="UP001487740"/>
    </source>
</evidence>
<feature type="compositionally biased region" description="Low complexity" evidence="5">
    <location>
        <begin position="363"/>
        <end position="372"/>
    </location>
</feature>
<sequence>MSQRLYTATCNIISAIDQRVNEEKCTVVKWIRRVSRKNDTCCSGSTSGGESSVDEYVSFHCRDQNEREDEELCPLKPLIRGGVYSFQGPAPPLLPFPRGWRGPLGRGSGRRRPVLGEQLLAADGSTAAPSCVALCMCTLAPSSPVPAPGMGGTPAHTKHYSTRQRAAETQIIHIVENKPKCKESCNKPNNKDSQQESENTVMQTSTTTNMPTKRFSFLMRSTSMKTETPAASERQSVTPSDQAILDKLATLSIQTPEAVIKPRVKCSLFTPPCARCGEPVYPQERVEPTLRLVYHNACFKCYHCGLRLTLKTFCRSPLDSKDTRMYCRSHVPVLDPGRVSVASDSTHAHHTLPRTWPPPLPATPAHAHLDLPSGSSAAHQDNSSSINRNTATSLLRDQLDIVKCDTVGLRYL</sequence>
<dbReference type="EMBL" id="JARAKH010000029">
    <property type="protein sequence ID" value="KAK8388112.1"/>
    <property type="molecule type" value="Genomic_DNA"/>
</dbReference>
<evidence type="ECO:0000256" key="4">
    <source>
        <dbReference type="PROSITE-ProRule" id="PRU00125"/>
    </source>
</evidence>
<evidence type="ECO:0000256" key="1">
    <source>
        <dbReference type="ARBA" id="ARBA00022723"/>
    </source>
</evidence>
<feature type="compositionally biased region" description="Polar residues" evidence="5">
    <location>
        <begin position="195"/>
        <end position="207"/>
    </location>
</feature>
<dbReference type="SMART" id="SM00132">
    <property type="entry name" value="LIM"/>
    <property type="match status" value="1"/>
</dbReference>
<dbReference type="PROSITE" id="PS50023">
    <property type="entry name" value="LIM_DOMAIN_2"/>
    <property type="match status" value="1"/>
</dbReference>
<gene>
    <name evidence="7" type="ORF">O3P69_020180</name>
</gene>
<comment type="caution">
    <text evidence="7">The sequence shown here is derived from an EMBL/GenBank/DDBJ whole genome shotgun (WGS) entry which is preliminary data.</text>
</comment>
<protein>
    <recommendedName>
        <fullName evidence="6">LIM zinc-binding domain-containing protein</fullName>
    </recommendedName>
</protein>
<feature type="region of interest" description="Disordered" evidence="5">
    <location>
        <begin position="181"/>
        <end position="207"/>
    </location>
</feature>
<evidence type="ECO:0000313" key="7">
    <source>
        <dbReference type="EMBL" id="KAK8388112.1"/>
    </source>
</evidence>
<dbReference type="PROSITE" id="PS00478">
    <property type="entry name" value="LIM_DOMAIN_1"/>
    <property type="match status" value="1"/>
</dbReference>
<keyword evidence="8" id="KW-1185">Reference proteome</keyword>
<dbReference type="AlphaFoldDB" id="A0AAW0TP10"/>
<evidence type="ECO:0000259" key="6">
    <source>
        <dbReference type="PROSITE" id="PS50023"/>
    </source>
</evidence>
<dbReference type="Pfam" id="PF00412">
    <property type="entry name" value="LIM"/>
    <property type="match status" value="1"/>
</dbReference>
<dbReference type="Gene3D" id="2.10.110.10">
    <property type="entry name" value="Cysteine Rich Protein"/>
    <property type="match status" value="1"/>
</dbReference>
<dbReference type="GO" id="GO:0046872">
    <property type="term" value="F:metal ion binding"/>
    <property type="evidence" value="ECO:0007669"/>
    <property type="project" value="UniProtKB-KW"/>
</dbReference>
<evidence type="ECO:0000256" key="2">
    <source>
        <dbReference type="ARBA" id="ARBA00022833"/>
    </source>
</evidence>
<keyword evidence="3 4" id="KW-0440">LIM domain</keyword>
<feature type="compositionally biased region" description="Polar residues" evidence="5">
    <location>
        <begin position="373"/>
        <end position="385"/>
    </location>
</feature>
<evidence type="ECO:0000256" key="5">
    <source>
        <dbReference type="SAM" id="MobiDB-lite"/>
    </source>
</evidence>
<name>A0AAW0TP10_SCYPA</name>
<evidence type="ECO:0000256" key="3">
    <source>
        <dbReference type="ARBA" id="ARBA00023038"/>
    </source>
</evidence>
<feature type="compositionally biased region" description="Basic and acidic residues" evidence="5">
    <location>
        <begin position="181"/>
        <end position="194"/>
    </location>
</feature>
<dbReference type="Proteomes" id="UP001487740">
    <property type="component" value="Unassembled WGS sequence"/>
</dbReference>
<accession>A0AAW0TP10</accession>
<organism evidence="7 8">
    <name type="scientific">Scylla paramamosain</name>
    <name type="common">Mud crab</name>
    <dbReference type="NCBI Taxonomy" id="85552"/>
    <lineage>
        <taxon>Eukaryota</taxon>
        <taxon>Metazoa</taxon>
        <taxon>Ecdysozoa</taxon>
        <taxon>Arthropoda</taxon>
        <taxon>Crustacea</taxon>
        <taxon>Multicrustacea</taxon>
        <taxon>Malacostraca</taxon>
        <taxon>Eumalacostraca</taxon>
        <taxon>Eucarida</taxon>
        <taxon>Decapoda</taxon>
        <taxon>Pleocyemata</taxon>
        <taxon>Brachyura</taxon>
        <taxon>Eubrachyura</taxon>
        <taxon>Portunoidea</taxon>
        <taxon>Portunidae</taxon>
        <taxon>Portuninae</taxon>
        <taxon>Scylla</taxon>
    </lineage>
</organism>
<reference evidence="7 8" key="1">
    <citation type="submission" date="2023-03" db="EMBL/GenBank/DDBJ databases">
        <title>High-quality genome of Scylla paramamosain provides insights in environmental adaptation.</title>
        <authorList>
            <person name="Zhang L."/>
        </authorList>
    </citation>
    <scope>NUCLEOTIDE SEQUENCE [LARGE SCALE GENOMIC DNA]</scope>
    <source>
        <strain evidence="7">LZ_2023a</strain>
        <tissue evidence="7">Muscle</tissue>
    </source>
</reference>
<proteinExistence type="predicted"/>
<keyword evidence="1 4" id="KW-0479">Metal-binding</keyword>
<feature type="domain" description="LIM zinc-binding" evidence="6">
    <location>
        <begin position="271"/>
        <end position="337"/>
    </location>
</feature>
<keyword evidence="2 4" id="KW-0862">Zinc</keyword>